<dbReference type="Proteomes" id="UP000176322">
    <property type="component" value="Unassembled WGS sequence"/>
</dbReference>
<evidence type="ECO:0000313" key="2">
    <source>
        <dbReference type="Proteomes" id="UP000176322"/>
    </source>
</evidence>
<gene>
    <name evidence="1" type="ORF">A2837_03260</name>
</gene>
<dbReference type="EMBL" id="MFKO01000008">
    <property type="protein sequence ID" value="OGG41496.1"/>
    <property type="molecule type" value="Genomic_DNA"/>
</dbReference>
<dbReference type="AlphaFoldDB" id="A0A1F6BX20"/>
<evidence type="ECO:0008006" key="3">
    <source>
        <dbReference type="Google" id="ProtNLM"/>
    </source>
</evidence>
<reference evidence="1 2" key="1">
    <citation type="journal article" date="2016" name="Nat. Commun.">
        <title>Thousands of microbial genomes shed light on interconnected biogeochemical processes in an aquifer system.</title>
        <authorList>
            <person name="Anantharaman K."/>
            <person name="Brown C.T."/>
            <person name="Hug L.A."/>
            <person name="Sharon I."/>
            <person name="Castelle C.J."/>
            <person name="Probst A.J."/>
            <person name="Thomas B.C."/>
            <person name="Singh A."/>
            <person name="Wilkins M.J."/>
            <person name="Karaoz U."/>
            <person name="Brodie E.L."/>
            <person name="Williams K.H."/>
            <person name="Hubbard S.S."/>
            <person name="Banfield J.F."/>
        </authorList>
    </citation>
    <scope>NUCLEOTIDE SEQUENCE [LARGE SCALE GENOMIC DNA]</scope>
</reference>
<organism evidence="1 2">
    <name type="scientific">Candidatus Kaiserbacteria bacterium RIFCSPHIGHO2_01_FULL_46_22</name>
    <dbReference type="NCBI Taxonomy" id="1798475"/>
    <lineage>
        <taxon>Bacteria</taxon>
        <taxon>Candidatus Kaiseribacteriota</taxon>
    </lineage>
</organism>
<proteinExistence type="predicted"/>
<comment type="caution">
    <text evidence="1">The sequence shown here is derived from an EMBL/GenBank/DDBJ whole genome shotgun (WGS) entry which is preliminary data.</text>
</comment>
<dbReference type="STRING" id="1798475.A2837_03260"/>
<protein>
    <recommendedName>
        <fullName evidence="3">Glycosyltransferase 2-like domain-containing protein</fullName>
    </recommendedName>
</protein>
<sequence>MEASTNPRYSLIIPWVEDQSVLDNQIKSLSAIFDSETEELYEIVAIDRSQIKEVAKDLDRIKGEVLIIIDGELREPPGLLKELIDSFEKGADLALSGHYAGSQSDAKEPALVCFGIRRTALPRIKESPEGFGLALNVLGPEAIRRMSGHGDDSEGHLTTYLKHLVDVDK</sequence>
<accession>A0A1F6BX20</accession>
<name>A0A1F6BX20_9BACT</name>
<evidence type="ECO:0000313" key="1">
    <source>
        <dbReference type="EMBL" id="OGG41496.1"/>
    </source>
</evidence>